<dbReference type="AlphaFoldDB" id="G4ZXU5"/>
<organism evidence="1 2">
    <name type="scientific">Phytophthora sojae (strain P6497)</name>
    <name type="common">Soybean stem and root rot agent</name>
    <name type="synonym">Phytophthora megasperma f. sp. glycines</name>
    <dbReference type="NCBI Taxonomy" id="1094619"/>
    <lineage>
        <taxon>Eukaryota</taxon>
        <taxon>Sar</taxon>
        <taxon>Stramenopiles</taxon>
        <taxon>Oomycota</taxon>
        <taxon>Peronosporomycetes</taxon>
        <taxon>Peronosporales</taxon>
        <taxon>Peronosporaceae</taxon>
        <taxon>Phytophthora</taxon>
    </lineage>
</organism>
<dbReference type="KEGG" id="psoj:PHYSODRAFT_317258"/>
<proteinExistence type="predicted"/>
<dbReference type="Proteomes" id="UP000002640">
    <property type="component" value="Unassembled WGS sequence"/>
</dbReference>
<sequence length="276" mass="30610">MRLVRETQCEVEVVKPVLDELEVLRLCRSFGVMSSVNPKDFEFGVLQAGEFDEDVIPFLRNGLFGEANNSKVKFKAVFGKQNEVASALVAMGACSAETAASLKKPSEGVYCAKIQAVEEDVAGLVVFSWIQDELFEPKALRDTPAFVLRLKTAMTEYEKQQDEKLSMYSVSFHVEKQNDKKDATECKQVSSVDLGELLEGSSDACMLKGSYPAIAMTKTMESTVRSDPFRRTFPAKAQVSFAAWLKAESQHYRIDLSGTIGRFSESSSFAEIPNFS</sequence>
<dbReference type="GeneID" id="20644057"/>
<evidence type="ECO:0000313" key="2">
    <source>
        <dbReference type="Proteomes" id="UP000002640"/>
    </source>
</evidence>
<dbReference type="InParanoid" id="G4ZXU5"/>
<dbReference type="EMBL" id="JH159157">
    <property type="protein sequence ID" value="EGZ11903.1"/>
    <property type="molecule type" value="Genomic_DNA"/>
</dbReference>
<name>G4ZXU5_PHYSP</name>
<dbReference type="RefSeq" id="XP_009532236.1">
    <property type="nucleotide sequence ID" value="XM_009533941.1"/>
</dbReference>
<gene>
    <name evidence="1" type="ORF">PHYSODRAFT_317258</name>
</gene>
<keyword evidence="2" id="KW-1185">Reference proteome</keyword>
<accession>G4ZXU5</accession>
<protein>
    <submittedName>
        <fullName evidence="1">Uncharacterized protein</fullName>
    </submittedName>
</protein>
<reference evidence="1 2" key="1">
    <citation type="journal article" date="2006" name="Science">
        <title>Phytophthora genome sequences uncover evolutionary origins and mechanisms of pathogenesis.</title>
        <authorList>
            <person name="Tyler B.M."/>
            <person name="Tripathy S."/>
            <person name="Zhang X."/>
            <person name="Dehal P."/>
            <person name="Jiang R.H."/>
            <person name="Aerts A."/>
            <person name="Arredondo F.D."/>
            <person name="Baxter L."/>
            <person name="Bensasson D."/>
            <person name="Beynon J.L."/>
            <person name="Chapman J."/>
            <person name="Damasceno C.M."/>
            <person name="Dorrance A.E."/>
            <person name="Dou D."/>
            <person name="Dickerman A.W."/>
            <person name="Dubchak I.L."/>
            <person name="Garbelotto M."/>
            <person name="Gijzen M."/>
            <person name="Gordon S.G."/>
            <person name="Govers F."/>
            <person name="Grunwald N.J."/>
            <person name="Huang W."/>
            <person name="Ivors K.L."/>
            <person name="Jones R.W."/>
            <person name="Kamoun S."/>
            <person name="Krampis K."/>
            <person name="Lamour K.H."/>
            <person name="Lee M.K."/>
            <person name="McDonald W.H."/>
            <person name="Medina M."/>
            <person name="Meijer H.J."/>
            <person name="Nordberg E.K."/>
            <person name="Maclean D.J."/>
            <person name="Ospina-Giraldo M.D."/>
            <person name="Morris P.F."/>
            <person name="Phuntumart V."/>
            <person name="Putnam N.H."/>
            <person name="Rash S."/>
            <person name="Rose J.K."/>
            <person name="Sakihama Y."/>
            <person name="Salamov A.A."/>
            <person name="Savidor A."/>
            <person name="Scheuring C.F."/>
            <person name="Smith B.M."/>
            <person name="Sobral B.W."/>
            <person name="Terry A."/>
            <person name="Torto-Alalibo T.A."/>
            <person name="Win J."/>
            <person name="Xu Z."/>
            <person name="Zhang H."/>
            <person name="Grigoriev I.V."/>
            <person name="Rokhsar D.S."/>
            <person name="Boore J.L."/>
        </authorList>
    </citation>
    <scope>NUCLEOTIDE SEQUENCE [LARGE SCALE GENOMIC DNA]</scope>
    <source>
        <strain evidence="1 2">P6497</strain>
    </source>
</reference>
<evidence type="ECO:0000313" key="1">
    <source>
        <dbReference type="EMBL" id="EGZ11903.1"/>
    </source>
</evidence>